<comment type="catalytic activity">
    <reaction evidence="4 5 6">
        <text>an acyl phosphate + H2O = a carboxylate + phosphate + H(+)</text>
        <dbReference type="Rhea" id="RHEA:14965"/>
        <dbReference type="ChEBI" id="CHEBI:15377"/>
        <dbReference type="ChEBI" id="CHEBI:15378"/>
        <dbReference type="ChEBI" id="CHEBI:29067"/>
        <dbReference type="ChEBI" id="CHEBI:43474"/>
        <dbReference type="ChEBI" id="CHEBI:59918"/>
        <dbReference type="EC" id="3.6.1.7"/>
    </reaction>
</comment>
<dbReference type="SUPFAM" id="SSF54975">
    <property type="entry name" value="Acylphosphatase/BLUF domain-like"/>
    <property type="match status" value="1"/>
</dbReference>
<evidence type="ECO:0000256" key="3">
    <source>
        <dbReference type="ARBA" id="ARBA00015991"/>
    </source>
</evidence>
<evidence type="ECO:0000259" key="8">
    <source>
        <dbReference type="PROSITE" id="PS51160"/>
    </source>
</evidence>
<evidence type="ECO:0000256" key="1">
    <source>
        <dbReference type="ARBA" id="ARBA00005614"/>
    </source>
</evidence>
<protein>
    <recommendedName>
        <fullName evidence="3 5">Acylphosphatase</fullName>
        <ecNumber evidence="2 5">3.6.1.7</ecNumber>
    </recommendedName>
</protein>
<dbReference type="GO" id="GO:0003998">
    <property type="term" value="F:acylphosphatase activity"/>
    <property type="evidence" value="ECO:0007669"/>
    <property type="project" value="UniProtKB-EC"/>
</dbReference>
<feature type="active site" evidence="5">
    <location>
        <position position="36"/>
    </location>
</feature>
<dbReference type="Gene3D" id="3.30.70.100">
    <property type="match status" value="1"/>
</dbReference>
<reference evidence="9 10" key="1">
    <citation type="submission" date="2024-03" db="EMBL/GenBank/DDBJ databases">
        <title>Actinomycetospora sp. OC33-EN07, a novel actinomycete isolated from wild orchid (Aerides multiflora).</title>
        <authorList>
            <person name="Suriyachadkun C."/>
        </authorList>
    </citation>
    <scope>NUCLEOTIDE SEQUENCE [LARGE SCALE GENOMIC DNA]</scope>
    <source>
        <strain evidence="9 10">OC33-EN07</strain>
    </source>
</reference>
<dbReference type="InterPro" id="IPR036046">
    <property type="entry name" value="Acylphosphatase-like_dom_sf"/>
</dbReference>
<sequence length="88" mass="9653">MQSKHIVVHGRVQGVFFRASAEDAAGRLGVGGWVRNREDGTVEMVVEGEDEAVEQMVAWAREGSPQAWVSGVDVTDTEPQGHRTFEQT</sequence>
<comment type="caution">
    <text evidence="9">The sequence shown here is derived from an EMBL/GenBank/DDBJ whole genome shotgun (WGS) entry which is preliminary data.</text>
</comment>
<dbReference type="Pfam" id="PF00708">
    <property type="entry name" value="Acylphosphatase"/>
    <property type="match status" value="1"/>
</dbReference>
<evidence type="ECO:0000313" key="9">
    <source>
        <dbReference type="EMBL" id="MEJ2860047.1"/>
    </source>
</evidence>
<proteinExistence type="inferred from homology"/>
<dbReference type="Proteomes" id="UP001369736">
    <property type="component" value="Unassembled WGS sequence"/>
</dbReference>
<keyword evidence="10" id="KW-1185">Reference proteome</keyword>
<dbReference type="PANTHER" id="PTHR47268:SF4">
    <property type="entry name" value="ACYLPHOSPHATASE"/>
    <property type="match status" value="1"/>
</dbReference>
<dbReference type="PRINTS" id="PR00112">
    <property type="entry name" value="ACYLPHPHTASE"/>
</dbReference>
<organism evidence="9 10">
    <name type="scientific">Actinomycetospora flava</name>
    <dbReference type="NCBI Taxonomy" id="3129232"/>
    <lineage>
        <taxon>Bacteria</taxon>
        <taxon>Bacillati</taxon>
        <taxon>Actinomycetota</taxon>
        <taxon>Actinomycetes</taxon>
        <taxon>Pseudonocardiales</taxon>
        <taxon>Pseudonocardiaceae</taxon>
        <taxon>Actinomycetospora</taxon>
    </lineage>
</organism>
<dbReference type="InterPro" id="IPR001792">
    <property type="entry name" value="Acylphosphatase-like_dom"/>
</dbReference>
<feature type="domain" description="Acylphosphatase-like" evidence="8">
    <location>
        <begin position="3"/>
        <end position="88"/>
    </location>
</feature>
<dbReference type="PROSITE" id="PS00151">
    <property type="entry name" value="ACYLPHOSPHATASE_2"/>
    <property type="match status" value="1"/>
</dbReference>
<dbReference type="EMBL" id="JBBEGM010000001">
    <property type="protein sequence ID" value="MEJ2860047.1"/>
    <property type="molecule type" value="Genomic_DNA"/>
</dbReference>
<accession>A0ABU8M0C2</accession>
<dbReference type="EC" id="3.6.1.7" evidence="2 5"/>
<evidence type="ECO:0000256" key="7">
    <source>
        <dbReference type="RuleBase" id="RU004168"/>
    </source>
</evidence>
<evidence type="ECO:0000256" key="4">
    <source>
        <dbReference type="ARBA" id="ARBA00047645"/>
    </source>
</evidence>
<evidence type="ECO:0000313" key="10">
    <source>
        <dbReference type="Proteomes" id="UP001369736"/>
    </source>
</evidence>
<dbReference type="PROSITE" id="PS51160">
    <property type="entry name" value="ACYLPHOSPHATASE_3"/>
    <property type="match status" value="1"/>
</dbReference>
<dbReference type="PANTHER" id="PTHR47268">
    <property type="entry name" value="ACYLPHOSPHATASE"/>
    <property type="match status" value="1"/>
</dbReference>
<evidence type="ECO:0000256" key="2">
    <source>
        <dbReference type="ARBA" id="ARBA00012150"/>
    </source>
</evidence>
<evidence type="ECO:0000256" key="5">
    <source>
        <dbReference type="PROSITE-ProRule" id="PRU00520"/>
    </source>
</evidence>
<evidence type="ECO:0000256" key="6">
    <source>
        <dbReference type="RuleBase" id="RU000553"/>
    </source>
</evidence>
<dbReference type="PROSITE" id="PS00150">
    <property type="entry name" value="ACYLPHOSPHATASE_1"/>
    <property type="match status" value="1"/>
</dbReference>
<dbReference type="RefSeq" id="WP_337699208.1">
    <property type="nucleotide sequence ID" value="NZ_JBBEGM010000001.1"/>
</dbReference>
<comment type="similarity">
    <text evidence="1 7">Belongs to the acylphosphatase family.</text>
</comment>
<dbReference type="InterPro" id="IPR020456">
    <property type="entry name" value="Acylphosphatase"/>
</dbReference>
<gene>
    <name evidence="9" type="ORF">WCD58_02695</name>
</gene>
<keyword evidence="5 6" id="KW-0378">Hydrolase</keyword>
<name>A0ABU8M0C2_9PSEU</name>
<feature type="active site" evidence="5">
    <location>
        <position position="18"/>
    </location>
</feature>
<dbReference type="InterPro" id="IPR017968">
    <property type="entry name" value="Acylphosphatase_CS"/>
</dbReference>